<reference evidence="7" key="1">
    <citation type="submission" date="2020-10" db="EMBL/GenBank/DDBJ databases">
        <authorList>
            <person name="Gilroy R."/>
        </authorList>
    </citation>
    <scope>NUCLEOTIDE SEQUENCE</scope>
    <source>
        <strain evidence="7">ChiHjej12B11-29160</strain>
    </source>
</reference>
<proteinExistence type="inferred from homology"/>
<dbReference type="SUPFAM" id="SSF55174">
    <property type="entry name" value="Alpha-L RNA-binding motif"/>
    <property type="match status" value="1"/>
</dbReference>
<dbReference type="EC" id="5.4.99.-" evidence="5"/>
<feature type="domain" description="RNA-binding S4" evidence="6">
    <location>
        <begin position="11"/>
        <end position="71"/>
    </location>
</feature>
<organism evidence="7 8">
    <name type="scientific">Candidatus Coprovicinus avistercoris</name>
    <dbReference type="NCBI Taxonomy" id="2840754"/>
    <lineage>
        <taxon>Bacteria</taxon>
        <taxon>Bacillati</taxon>
        <taxon>Actinomycetota</taxon>
        <taxon>Coriobacteriia</taxon>
        <taxon>Coriobacteriales</taxon>
        <taxon>Coriobacteriaceae</taxon>
        <taxon>Coriobacteriaceae incertae sedis</taxon>
        <taxon>Candidatus Coprovicinus</taxon>
    </lineage>
</organism>
<dbReference type="AlphaFoldDB" id="A0A9D1L599"/>
<dbReference type="PANTHER" id="PTHR47683:SF2">
    <property type="entry name" value="RNA-BINDING S4 DOMAIN-CONTAINING PROTEIN"/>
    <property type="match status" value="1"/>
</dbReference>
<dbReference type="Gene3D" id="3.10.290.10">
    <property type="entry name" value="RNA-binding S4 domain"/>
    <property type="match status" value="1"/>
</dbReference>
<dbReference type="EMBL" id="DVMQ01000007">
    <property type="protein sequence ID" value="HIU23813.1"/>
    <property type="molecule type" value="Genomic_DNA"/>
</dbReference>
<accession>A0A9D1L599</accession>
<keyword evidence="3 5" id="KW-0413">Isomerase</keyword>
<comment type="catalytic activity">
    <reaction evidence="1">
        <text>a uridine in RNA = a pseudouridine in RNA</text>
        <dbReference type="Rhea" id="RHEA:48348"/>
        <dbReference type="Rhea" id="RHEA-COMP:12068"/>
        <dbReference type="Rhea" id="RHEA-COMP:12069"/>
        <dbReference type="ChEBI" id="CHEBI:65314"/>
        <dbReference type="ChEBI" id="CHEBI:65315"/>
    </reaction>
</comment>
<evidence type="ECO:0000256" key="5">
    <source>
        <dbReference type="RuleBase" id="RU003887"/>
    </source>
</evidence>
<gene>
    <name evidence="7" type="ORF">IAD17_02680</name>
</gene>
<evidence type="ECO:0000256" key="3">
    <source>
        <dbReference type="ARBA" id="ARBA00023235"/>
    </source>
</evidence>
<keyword evidence="4" id="KW-0694">RNA-binding</keyword>
<dbReference type="Proteomes" id="UP000824078">
    <property type="component" value="Unassembled WGS sequence"/>
</dbReference>
<dbReference type="PROSITE" id="PS50889">
    <property type="entry name" value="S4"/>
    <property type="match status" value="1"/>
</dbReference>
<reference evidence="7" key="2">
    <citation type="journal article" date="2021" name="PeerJ">
        <title>Extensive microbial diversity within the chicken gut microbiome revealed by metagenomics and culture.</title>
        <authorList>
            <person name="Gilroy R."/>
            <person name="Ravi A."/>
            <person name="Getino M."/>
            <person name="Pursley I."/>
            <person name="Horton D.L."/>
            <person name="Alikhan N.F."/>
            <person name="Baker D."/>
            <person name="Gharbi K."/>
            <person name="Hall N."/>
            <person name="Watson M."/>
            <person name="Adriaenssens E.M."/>
            <person name="Foster-Nyarko E."/>
            <person name="Jarju S."/>
            <person name="Secka A."/>
            <person name="Antonio M."/>
            <person name="Oren A."/>
            <person name="Chaudhuri R.R."/>
            <person name="La Ragione R."/>
            <person name="Hildebrand F."/>
            <person name="Pallen M.J."/>
        </authorList>
    </citation>
    <scope>NUCLEOTIDE SEQUENCE</scope>
    <source>
        <strain evidence="7">ChiHjej12B11-29160</strain>
    </source>
</reference>
<dbReference type="Pfam" id="PF01479">
    <property type="entry name" value="S4"/>
    <property type="match status" value="1"/>
</dbReference>
<dbReference type="PROSITE" id="PS01149">
    <property type="entry name" value="PSI_RSU"/>
    <property type="match status" value="1"/>
</dbReference>
<dbReference type="InterPro" id="IPR000748">
    <property type="entry name" value="PsdUridine_synth_RsuA/RluB/E/F"/>
</dbReference>
<dbReference type="SMART" id="SM00363">
    <property type="entry name" value="S4"/>
    <property type="match status" value="1"/>
</dbReference>
<dbReference type="GO" id="GO:0120159">
    <property type="term" value="F:rRNA pseudouridine synthase activity"/>
    <property type="evidence" value="ECO:0007669"/>
    <property type="project" value="UniProtKB-ARBA"/>
</dbReference>
<evidence type="ECO:0000256" key="2">
    <source>
        <dbReference type="ARBA" id="ARBA00008348"/>
    </source>
</evidence>
<dbReference type="InterPro" id="IPR020103">
    <property type="entry name" value="PsdUridine_synth_cat_dom_sf"/>
</dbReference>
<dbReference type="Pfam" id="PF00849">
    <property type="entry name" value="PseudoU_synth_2"/>
    <property type="match status" value="1"/>
</dbReference>
<dbReference type="GO" id="GO:0003723">
    <property type="term" value="F:RNA binding"/>
    <property type="evidence" value="ECO:0007669"/>
    <property type="project" value="UniProtKB-KW"/>
</dbReference>
<dbReference type="NCBIfam" id="TIGR00093">
    <property type="entry name" value="pseudouridine synthase"/>
    <property type="match status" value="1"/>
</dbReference>
<comment type="caution">
    <text evidence="7">The sequence shown here is derived from an EMBL/GenBank/DDBJ whole genome shotgun (WGS) entry which is preliminary data.</text>
</comment>
<comment type="similarity">
    <text evidence="2 5">Belongs to the pseudouridine synthase RsuA family.</text>
</comment>
<dbReference type="InterPro" id="IPR006145">
    <property type="entry name" value="PsdUridine_synth_RsuA/RluA"/>
</dbReference>
<protein>
    <recommendedName>
        <fullName evidence="5">Pseudouridine synthase</fullName>
        <ecNumber evidence="5">5.4.99.-</ecNumber>
    </recommendedName>
</protein>
<dbReference type="FunFam" id="3.10.290.10:FF:000003">
    <property type="entry name" value="Pseudouridine synthase"/>
    <property type="match status" value="1"/>
</dbReference>
<evidence type="ECO:0000313" key="7">
    <source>
        <dbReference type="EMBL" id="HIU23813.1"/>
    </source>
</evidence>
<name>A0A9D1L599_9ACTN</name>
<dbReference type="SUPFAM" id="SSF55120">
    <property type="entry name" value="Pseudouridine synthase"/>
    <property type="match status" value="1"/>
</dbReference>
<dbReference type="PANTHER" id="PTHR47683">
    <property type="entry name" value="PSEUDOURIDINE SYNTHASE FAMILY PROTEIN-RELATED"/>
    <property type="match status" value="1"/>
</dbReference>
<dbReference type="InterPro" id="IPR002942">
    <property type="entry name" value="S4_RNA-bd"/>
</dbReference>
<dbReference type="Gene3D" id="3.30.2350.10">
    <property type="entry name" value="Pseudouridine synthase"/>
    <property type="match status" value="1"/>
</dbReference>
<dbReference type="GO" id="GO:0000455">
    <property type="term" value="P:enzyme-directed rRNA pseudouridine synthesis"/>
    <property type="evidence" value="ECO:0007669"/>
    <property type="project" value="UniProtKB-ARBA"/>
</dbReference>
<sequence>MLNKDEQPVPMRLQRFLARAGVASRRGSEALMTAGRVRVNGVVVTELGSKVDPLKDIVEVDGHRCSLADSPVFLMLNKPAGYLTTMHDPQGRPCVASLVPTKQYPGLFPVGRLDKDTTGLLLFTTDGKIGQQLLHPSHHARKHYVALVKGRVFDEELVPLRLGIVLDDGPCQPSPAEILPQKSFYARSVEAQNFDDKNYSVIGITLHEGRKHQVKRMLEAIGHPVVRLHRDTFGPLQLGDLSRGSWRELSDSEIKRILSHQKGSYATVSHIKRGERA</sequence>
<evidence type="ECO:0000256" key="1">
    <source>
        <dbReference type="ARBA" id="ARBA00000073"/>
    </source>
</evidence>
<evidence type="ECO:0000313" key="8">
    <source>
        <dbReference type="Proteomes" id="UP000824078"/>
    </source>
</evidence>
<dbReference type="InterPro" id="IPR036986">
    <property type="entry name" value="S4_RNA-bd_sf"/>
</dbReference>
<dbReference type="InterPro" id="IPR018496">
    <property type="entry name" value="PsdUridine_synth_RsuA/RluB_CS"/>
</dbReference>
<evidence type="ECO:0000256" key="4">
    <source>
        <dbReference type="PROSITE-ProRule" id="PRU00182"/>
    </source>
</evidence>
<dbReference type="InterPro" id="IPR050343">
    <property type="entry name" value="RsuA_PseudoU_synthase"/>
</dbReference>
<dbReference type="CDD" id="cd02870">
    <property type="entry name" value="PseudoU_synth_RsuA_like"/>
    <property type="match status" value="1"/>
</dbReference>
<evidence type="ECO:0000259" key="6">
    <source>
        <dbReference type="SMART" id="SM00363"/>
    </source>
</evidence>